<dbReference type="InterPro" id="IPR050463">
    <property type="entry name" value="Gfo/Idh/MocA_oxidrdct_glycsds"/>
</dbReference>
<gene>
    <name evidence="3" type="ORF">METZ01_LOCUS361859</name>
</gene>
<dbReference type="EMBL" id="UINC01128932">
    <property type="protein sequence ID" value="SVD09005.1"/>
    <property type="molecule type" value="Genomic_DNA"/>
</dbReference>
<evidence type="ECO:0000313" key="3">
    <source>
        <dbReference type="EMBL" id="SVD09005.1"/>
    </source>
</evidence>
<feature type="non-terminal residue" evidence="3">
    <location>
        <position position="82"/>
    </location>
</feature>
<dbReference type="PANTHER" id="PTHR43818:SF11">
    <property type="entry name" value="BCDNA.GH03377"/>
    <property type="match status" value="1"/>
</dbReference>
<dbReference type="InterPro" id="IPR036291">
    <property type="entry name" value="NAD(P)-bd_dom_sf"/>
</dbReference>
<dbReference type="Gene3D" id="3.40.50.720">
    <property type="entry name" value="NAD(P)-binding Rossmann-like Domain"/>
    <property type="match status" value="1"/>
</dbReference>
<protein>
    <recommendedName>
        <fullName evidence="2">Gfo/Idh/MocA-like oxidoreductase N-terminal domain-containing protein</fullName>
    </recommendedName>
</protein>
<dbReference type="Pfam" id="PF01408">
    <property type="entry name" value="GFO_IDH_MocA"/>
    <property type="match status" value="1"/>
</dbReference>
<dbReference type="SUPFAM" id="SSF51735">
    <property type="entry name" value="NAD(P)-binding Rossmann-fold domains"/>
    <property type="match status" value="1"/>
</dbReference>
<dbReference type="GO" id="GO:0000166">
    <property type="term" value="F:nucleotide binding"/>
    <property type="evidence" value="ECO:0007669"/>
    <property type="project" value="InterPro"/>
</dbReference>
<accession>A0A382SHP5</accession>
<keyword evidence="1" id="KW-0560">Oxidoreductase</keyword>
<sequence>MSDKQFNIAIVGLGFGAEFIPIHQAHPNANLVAVCRRDKEEMNKVADEFDIEKRYTDYDELLKDSEIDAVHINSPISDHAPQ</sequence>
<dbReference type="GO" id="GO:0016491">
    <property type="term" value="F:oxidoreductase activity"/>
    <property type="evidence" value="ECO:0007669"/>
    <property type="project" value="UniProtKB-KW"/>
</dbReference>
<reference evidence="3" key="1">
    <citation type="submission" date="2018-05" db="EMBL/GenBank/DDBJ databases">
        <authorList>
            <person name="Lanie J.A."/>
            <person name="Ng W.-L."/>
            <person name="Kazmierczak K.M."/>
            <person name="Andrzejewski T.M."/>
            <person name="Davidsen T.M."/>
            <person name="Wayne K.J."/>
            <person name="Tettelin H."/>
            <person name="Glass J.I."/>
            <person name="Rusch D."/>
            <person name="Podicherti R."/>
            <person name="Tsui H.-C.T."/>
            <person name="Winkler M.E."/>
        </authorList>
    </citation>
    <scope>NUCLEOTIDE SEQUENCE</scope>
</reference>
<dbReference type="InterPro" id="IPR000683">
    <property type="entry name" value="Gfo/Idh/MocA-like_OxRdtase_N"/>
</dbReference>
<proteinExistence type="predicted"/>
<organism evidence="3">
    <name type="scientific">marine metagenome</name>
    <dbReference type="NCBI Taxonomy" id="408172"/>
    <lineage>
        <taxon>unclassified sequences</taxon>
        <taxon>metagenomes</taxon>
        <taxon>ecological metagenomes</taxon>
    </lineage>
</organism>
<name>A0A382SHP5_9ZZZZ</name>
<feature type="domain" description="Gfo/Idh/MocA-like oxidoreductase N-terminal" evidence="2">
    <location>
        <begin position="6"/>
        <end position="80"/>
    </location>
</feature>
<evidence type="ECO:0000259" key="2">
    <source>
        <dbReference type="Pfam" id="PF01408"/>
    </source>
</evidence>
<evidence type="ECO:0000256" key="1">
    <source>
        <dbReference type="ARBA" id="ARBA00023002"/>
    </source>
</evidence>
<dbReference type="PANTHER" id="PTHR43818">
    <property type="entry name" value="BCDNA.GH03377"/>
    <property type="match status" value="1"/>
</dbReference>
<dbReference type="AlphaFoldDB" id="A0A382SHP5"/>